<gene>
    <name evidence="2" type="ORF">HZF06_13350</name>
</gene>
<organism evidence="2 3">
    <name type="scientific">Clostridium intestinale</name>
    <dbReference type="NCBI Taxonomy" id="36845"/>
    <lineage>
        <taxon>Bacteria</taxon>
        <taxon>Bacillati</taxon>
        <taxon>Bacillota</taxon>
        <taxon>Clostridia</taxon>
        <taxon>Eubacteriales</taxon>
        <taxon>Clostridiaceae</taxon>
        <taxon>Clostridium</taxon>
    </lineage>
</organism>
<dbReference type="Pfam" id="PF00583">
    <property type="entry name" value="Acetyltransf_1"/>
    <property type="match status" value="1"/>
</dbReference>
<dbReference type="RefSeq" id="WP_181600544.1">
    <property type="nucleotide sequence ID" value="NZ_CP059378.1"/>
</dbReference>
<sequence>MKERKATYEEVKQLKLDNLLELPWDCLEEYEFLYLFEKNSYVCAVIRLSMDPHDNDVIWIDEFEILRTYRNQGIGKLIICSFLEKSDNVIKLMAKNRSVSEFWRKCGFQYDNPSWAEIPMIYFKQKI</sequence>
<dbReference type="Proteomes" id="UP000512286">
    <property type="component" value="Chromosome"/>
</dbReference>
<evidence type="ECO:0000313" key="2">
    <source>
        <dbReference type="EMBL" id="QLY78078.1"/>
    </source>
</evidence>
<feature type="domain" description="N-acetyltransferase" evidence="1">
    <location>
        <begin position="1"/>
        <end position="127"/>
    </location>
</feature>
<dbReference type="AlphaFoldDB" id="A0A7D7A0Z9"/>
<reference evidence="2 3" key="1">
    <citation type="submission" date="2020-07" db="EMBL/GenBank/DDBJ databases">
        <title>Electron transfer.</title>
        <authorList>
            <person name="Huang L."/>
            <person name="Liu X."/>
            <person name="Zhou S."/>
        </authorList>
    </citation>
    <scope>NUCLEOTIDE SEQUENCE [LARGE SCALE GENOMIC DNA]</scope>
    <source>
        <strain evidence="2 3">Lx1</strain>
    </source>
</reference>
<evidence type="ECO:0000259" key="1">
    <source>
        <dbReference type="PROSITE" id="PS51186"/>
    </source>
</evidence>
<dbReference type="SUPFAM" id="SSF55729">
    <property type="entry name" value="Acyl-CoA N-acyltransferases (Nat)"/>
    <property type="match status" value="1"/>
</dbReference>
<accession>A0A7D7A0Z9</accession>
<name>A0A7D7A0Z9_9CLOT</name>
<dbReference type="Gene3D" id="3.40.630.30">
    <property type="match status" value="1"/>
</dbReference>
<dbReference type="InterPro" id="IPR016181">
    <property type="entry name" value="Acyl_CoA_acyltransferase"/>
</dbReference>
<dbReference type="PROSITE" id="PS51186">
    <property type="entry name" value="GNAT"/>
    <property type="match status" value="1"/>
</dbReference>
<dbReference type="GO" id="GO:0016747">
    <property type="term" value="F:acyltransferase activity, transferring groups other than amino-acyl groups"/>
    <property type="evidence" value="ECO:0007669"/>
    <property type="project" value="InterPro"/>
</dbReference>
<protein>
    <submittedName>
        <fullName evidence="2">GNAT family N-acetyltransferase</fullName>
    </submittedName>
</protein>
<dbReference type="CDD" id="cd04301">
    <property type="entry name" value="NAT_SF"/>
    <property type="match status" value="1"/>
</dbReference>
<evidence type="ECO:0000313" key="3">
    <source>
        <dbReference type="Proteomes" id="UP000512286"/>
    </source>
</evidence>
<dbReference type="EMBL" id="CP059378">
    <property type="protein sequence ID" value="QLY78078.1"/>
    <property type="molecule type" value="Genomic_DNA"/>
</dbReference>
<keyword evidence="2" id="KW-0808">Transferase</keyword>
<dbReference type="InterPro" id="IPR000182">
    <property type="entry name" value="GNAT_dom"/>
</dbReference>
<proteinExistence type="predicted"/>
<dbReference type="KEGG" id="cint:HZF06_13350"/>